<proteinExistence type="predicted"/>
<dbReference type="AlphaFoldDB" id="A0A1G2SYJ7"/>
<dbReference type="InterPro" id="IPR043519">
    <property type="entry name" value="NT_sf"/>
</dbReference>
<name>A0A1G2SYJ7_9BACT</name>
<organism evidence="1 2">
    <name type="scientific">Candidatus Zambryskibacteria bacterium RIFCSPHIGHO2_01_FULL_46_25</name>
    <dbReference type="NCBI Taxonomy" id="1802738"/>
    <lineage>
        <taxon>Bacteria</taxon>
        <taxon>Candidatus Zambryskiibacteriota</taxon>
    </lineage>
</organism>
<dbReference type="EMBL" id="MHVH01000006">
    <property type="protein sequence ID" value="OHA90117.1"/>
    <property type="molecule type" value="Genomic_DNA"/>
</dbReference>
<gene>
    <name evidence="1" type="ORF">A2838_00600</name>
</gene>
<sequence>MSDSQLVNTFVEITEKLNKESIRPIVYGSLGLYLALNSKNDVNDIDFIINKPEDFLTCKEVLLKNGFRTDPDHERELIRSDVYVSFIDKKDIETLIGEPLKLEPASLKNANFFNISPDQHLKIYEIGLQGKLRKEKKEQDDLKRIKEIEDYLN</sequence>
<accession>A0A1G2SYJ7</accession>
<evidence type="ECO:0008006" key="3">
    <source>
        <dbReference type="Google" id="ProtNLM"/>
    </source>
</evidence>
<dbReference type="Proteomes" id="UP000178107">
    <property type="component" value="Unassembled WGS sequence"/>
</dbReference>
<comment type="caution">
    <text evidence="1">The sequence shown here is derived from an EMBL/GenBank/DDBJ whole genome shotgun (WGS) entry which is preliminary data.</text>
</comment>
<reference evidence="1 2" key="1">
    <citation type="journal article" date="2016" name="Nat. Commun.">
        <title>Thousands of microbial genomes shed light on interconnected biogeochemical processes in an aquifer system.</title>
        <authorList>
            <person name="Anantharaman K."/>
            <person name="Brown C.T."/>
            <person name="Hug L.A."/>
            <person name="Sharon I."/>
            <person name="Castelle C.J."/>
            <person name="Probst A.J."/>
            <person name="Thomas B.C."/>
            <person name="Singh A."/>
            <person name="Wilkins M.J."/>
            <person name="Karaoz U."/>
            <person name="Brodie E.L."/>
            <person name="Williams K.H."/>
            <person name="Hubbard S.S."/>
            <person name="Banfield J.F."/>
        </authorList>
    </citation>
    <scope>NUCLEOTIDE SEQUENCE [LARGE SCALE GENOMIC DNA]</scope>
</reference>
<evidence type="ECO:0000313" key="2">
    <source>
        <dbReference type="Proteomes" id="UP000178107"/>
    </source>
</evidence>
<dbReference type="SUPFAM" id="SSF81301">
    <property type="entry name" value="Nucleotidyltransferase"/>
    <property type="match status" value="1"/>
</dbReference>
<protein>
    <recommendedName>
        <fullName evidence="3">Nucleotidyltransferase family protein</fullName>
    </recommendedName>
</protein>
<evidence type="ECO:0000313" key="1">
    <source>
        <dbReference type="EMBL" id="OHA90117.1"/>
    </source>
</evidence>
<dbReference type="Gene3D" id="3.30.460.40">
    <property type="match status" value="1"/>
</dbReference>